<dbReference type="InterPro" id="IPR005314">
    <property type="entry name" value="Peptidase_C50"/>
</dbReference>
<organism evidence="7 8">
    <name type="scientific">Lipomyces tetrasporus</name>
    <dbReference type="NCBI Taxonomy" id="54092"/>
    <lineage>
        <taxon>Eukaryota</taxon>
        <taxon>Fungi</taxon>
        <taxon>Dikarya</taxon>
        <taxon>Ascomycota</taxon>
        <taxon>Saccharomycotina</taxon>
        <taxon>Lipomycetes</taxon>
        <taxon>Lipomycetales</taxon>
        <taxon>Lipomycetaceae</taxon>
        <taxon>Lipomyces</taxon>
    </lineage>
</organism>
<evidence type="ECO:0000256" key="2">
    <source>
        <dbReference type="ARBA" id="ARBA00012489"/>
    </source>
</evidence>
<evidence type="ECO:0000256" key="4">
    <source>
        <dbReference type="ARBA" id="ARBA00022829"/>
    </source>
</evidence>
<sequence>MAVKSELRTVQVQVGVFAQKAQPYGLGIYNRAVHFVTYTRTAMESRKTLPNIDDFLPRVMLDGPMVPSDFERLVVEIDLLRRTAVKILAERSQDLAFGLLSFILHYKAQISSSIFKKVATRILENCVAFAKSIVQNIDDSSVIPRLHSCMDASILLEDGKCGIYIANTFYNYGIALWRTSCKSDAVLMWRTSIDLQRHFINTEQTSTLLKKLERLAVAHVELKNLQEASAVLHETITIAVKECAEDLTATASKIASLSTIVSKFPEIDRLLTMYVNISMQCIDDSKLPFRFDLEVECEGIILEWILRILVAVRKAATHRLIEDLILLLHEIYGEKYPIRYGRAVVSVLPLAAEKNSKEQALKTAENVVYRLQGGDYQEDTGLASYTEDLIASCSLYISVLEYQQNLQNSVTLNNSVQLWHDLIQTKDLEAVVVDRDALLSNLQMLSDFLELRGNIKSQVLILHCLQKIADGASTQLRLRCSIALAKSYLGLGYSGRVAEYLRLSRKLSKNSEVSEDDIMMIYVAEIEYFISVGNLEKAKEKMARVRKNCDEPEYDQTDDGSKPESHYTFTSNMHILAEIHYTISLLAMEYGCPKEALSYAKTAIKIYNKLIFQRSRRSGGRDRVSAEIDYSVPDVWSSALSLVRSHAQLAAIYDYQGMVRETEFYLTEALKLILSLRSHTLLSYYRVLLGEFYCRSGNLTKANELLSTAINDNILDENHMHKIQLEKALSRYYQNRSAEGQEYERYVAAESTLLAALSDSSTTTHNETLEDMLSQLTISTVKKPKSTAKATDDFFSINRLRAAILRLKSRYHVCHEEWEDAESLLQDAALLSAIPRDRALQNMAESHYHFVFATSLLQSDPVFTVLQDSAISIPSVSRSSCKSSKDCTPPTTASGVQTRARKTKTSTPPLSTTQKDLTNVQKILAKARQLVLESYFFTSSVCSVHERHTISQHLGQVLLLQSAIGSMKEDPYSPAANYFFELSKGLSLVKDVPAAHELSFPADDIFDCNFVHSNVLDLNAFQKEYVDVIPRHWAAVSIALCEDSGDLIVSRFQANESPFLLRLPLNRHCSRDAGEDSFSFSDALSEMQDIIAKSNETAQASRNIKNGAKTQKQQWWAERRSLDQRLKELLANMEYSWLGGFKGILSDNGRNRDLLSKFSTSFMAILKKHLPTRRAVRTRQGTRLKGPEVKIDPRVLELFIGLGDPAETDNSEMLEDLIYFVLDILQFHGECNAYDELDMDQIVIDVQEILRTYYESLKDDVDKIDHIVLILDKTVHMFPWESLPCLRGKSISRLPSLSSLRNILQNYRGQRIDVGKGAYILNPSTDLVNTQNLFQTKLDSFDGWSGIVARSPSEEEFRSILNMNDIVLYFGHGGGEQYIRPSQIKCLDKCAATFLLGCSSGALHSSGEFEPWGTPMNYVIAGCPMLVANLWDVTDKDIDKFSDEMFRLWGLYDMASNRMKKKVSAAAYAIGESMAKARDICNLTYLNGAAPVLYGIPLDLVESIH</sequence>
<dbReference type="Proteomes" id="UP001217417">
    <property type="component" value="Unassembled WGS sequence"/>
</dbReference>
<dbReference type="Pfam" id="PF03568">
    <property type="entry name" value="Separin_C"/>
    <property type="match status" value="1"/>
</dbReference>
<dbReference type="PANTHER" id="PTHR12792:SF0">
    <property type="entry name" value="SEPARIN"/>
    <property type="match status" value="1"/>
</dbReference>
<feature type="region of interest" description="Disordered" evidence="5">
    <location>
        <begin position="882"/>
        <end position="912"/>
    </location>
</feature>
<dbReference type="GO" id="GO:0051307">
    <property type="term" value="P:meiotic chromosome separation"/>
    <property type="evidence" value="ECO:0007669"/>
    <property type="project" value="TreeGrafter"/>
</dbReference>
<evidence type="ECO:0000256" key="5">
    <source>
        <dbReference type="SAM" id="MobiDB-lite"/>
    </source>
</evidence>
<evidence type="ECO:0000313" key="8">
    <source>
        <dbReference type="Proteomes" id="UP001217417"/>
    </source>
</evidence>
<dbReference type="Gene3D" id="1.25.40.10">
    <property type="entry name" value="Tetratricopeptide repeat domain"/>
    <property type="match status" value="1"/>
</dbReference>
<feature type="domain" description="Peptidase C50" evidence="6">
    <location>
        <begin position="1314"/>
        <end position="1409"/>
    </location>
</feature>
<dbReference type="GO" id="GO:0005634">
    <property type="term" value="C:nucleus"/>
    <property type="evidence" value="ECO:0007669"/>
    <property type="project" value="InterPro"/>
</dbReference>
<dbReference type="GO" id="GO:0072686">
    <property type="term" value="C:mitotic spindle"/>
    <property type="evidence" value="ECO:0007669"/>
    <property type="project" value="TreeGrafter"/>
</dbReference>
<evidence type="ECO:0000256" key="3">
    <source>
        <dbReference type="ARBA" id="ARBA00022801"/>
    </source>
</evidence>
<evidence type="ECO:0000313" key="7">
    <source>
        <dbReference type="EMBL" id="KAJ8099713.1"/>
    </source>
</evidence>
<dbReference type="GeneID" id="80882923"/>
<dbReference type="GO" id="GO:0006508">
    <property type="term" value="P:proteolysis"/>
    <property type="evidence" value="ECO:0007669"/>
    <property type="project" value="InterPro"/>
</dbReference>
<keyword evidence="8" id="KW-1185">Reference proteome</keyword>
<protein>
    <recommendedName>
        <fullName evidence="2">separase</fullName>
        <ecNumber evidence="2">3.4.22.49</ecNumber>
    </recommendedName>
</protein>
<comment type="catalytic activity">
    <reaction evidence="1">
        <text>All bonds known to be hydrolyzed by this endopeptidase have arginine in P1 and an acidic residue in P4. P6 is often occupied by an acidic residue or by a hydroxy-amino-acid residue, the phosphorylation of which enhances cleavage.</text>
        <dbReference type="EC" id="3.4.22.49"/>
    </reaction>
</comment>
<comment type="caution">
    <text evidence="7">The sequence shown here is derived from an EMBL/GenBank/DDBJ whole genome shotgun (WGS) entry which is preliminary data.</text>
</comment>
<keyword evidence="3" id="KW-0378">Hydrolase</keyword>
<feature type="non-terminal residue" evidence="7">
    <location>
        <position position="1"/>
    </location>
</feature>
<dbReference type="SMART" id="SM00028">
    <property type="entry name" value="TPR"/>
    <property type="match status" value="4"/>
</dbReference>
<accession>A0AAD7VRX8</accession>
<dbReference type="InterPro" id="IPR019734">
    <property type="entry name" value="TPR_rpt"/>
</dbReference>
<evidence type="ECO:0000259" key="6">
    <source>
        <dbReference type="PROSITE" id="PS51700"/>
    </source>
</evidence>
<evidence type="ECO:0000256" key="1">
    <source>
        <dbReference type="ARBA" id="ARBA00000451"/>
    </source>
</evidence>
<dbReference type="InterPro" id="IPR011990">
    <property type="entry name" value="TPR-like_helical_dom_sf"/>
</dbReference>
<dbReference type="GO" id="GO:0004197">
    <property type="term" value="F:cysteine-type endopeptidase activity"/>
    <property type="evidence" value="ECO:0007669"/>
    <property type="project" value="InterPro"/>
</dbReference>
<dbReference type="PROSITE" id="PS51700">
    <property type="entry name" value="SEPARIN"/>
    <property type="match status" value="1"/>
</dbReference>
<dbReference type="EMBL" id="JARPMG010000006">
    <property type="protein sequence ID" value="KAJ8099713.1"/>
    <property type="molecule type" value="Genomic_DNA"/>
</dbReference>
<dbReference type="SUPFAM" id="SSF48452">
    <property type="entry name" value="TPR-like"/>
    <property type="match status" value="1"/>
</dbReference>
<keyword evidence="4" id="KW-0159">Chromosome partition</keyword>
<gene>
    <name evidence="7" type="ORF">POJ06DRAFT_254299</name>
</gene>
<name>A0AAD7VRX8_9ASCO</name>
<dbReference type="PANTHER" id="PTHR12792">
    <property type="entry name" value="EXTRA SPINDLE POLES 1-RELATED"/>
    <property type="match status" value="1"/>
</dbReference>
<proteinExistence type="predicted"/>
<dbReference type="EC" id="3.4.22.49" evidence="2"/>
<dbReference type="GO" id="GO:0044732">
    <property type="term" value="C:mitotic spindle pole body"/>
    <property type="evidence" value="ECO:0007669"/>
    <property type="project" value="TreeGrafter"/>
</dbReference>
<reference evidence="7" key="1">
    <citation type="submission" date="2023-03" db="EMBL/GenBank/DDBJ databases">
        <title>Near-Complete genome sequence of Lipomyces tetrasporous NRRL Y-64009, an oleaginous yeast capable of growing on lignocellulosic hydrolysates.</title>
        <authorList>
            <consortium name="Lawrence Berkeley National Laboratory"/>
            <person name="Jagtap S.S."/>
            <person name="Liu J.-J."/>
            <person name="Walukiewicz H.E."/>
            <person name="Pangilinan J."/>
            <person name="Lipzen A."/>
            <person name="Ahrendt S."/>
            <person name="Koriabine M."/>
            <person name="Cobaugh K."/>
            <person name="Salamov A."/>
            <person name="Yoshinaga Y."/>
            <person name="Ng V."/>
            <person name="Daum C."/>
            <person name="Grigoriev I.V."/>
            <person name="Slininger P.J."/>
            <person name="Dien B.S."/>
            <person name="Jin Y.-S."/>
            <person name="Rao C.V."/>
        </authorList>
    </citation>
    <scope>NUCLEOTIDE SEQUENCE</scope>
    <source>
        <strain evidence="7">NRRL Y-64009</strain>
    </source>
</reference>
<dbReference type="RefSeq" id="XP_056043163.1">
    <property type="nucleotide sequence ID" value="XM_056187757.1"/>
</dbReference>
<dbReference type="InterPro" id="IPR030397">
    <property type="entry name" value="SEPARIN_core_dom"/>
</dbReference>
<dbReference type="GO" id="GO:0005737">
    <property type="term" value="C:cytoplasm"/>
    <property type="evidence" value="ECO:0007669"/>
    <property type="project" value="TreeGrafter"/>
</dbReference>